<gene>
    <name evidence="2" type="ORF">EZJ43_01995</name>
</gene>
<name>A0A4R5MQE7_9SPHI</name>
<dbReference type="OrthoDB" id="676338at2"/>
<evidence type="ECO:0008006" key="4">
    <source>
        <dbReference type="Google" id="ProtNLM"/>
    </source>
</evidence>
<dbReference type="RefSeq" id="WP_133260979.1">
    <property type="nucleotide sequence ID" value="NZ_SJCY01000001.1"/>
</dbReference>
<dbReference type="Proteomes" id="UP000295668">
    <property type="component" value="Unassembled WGS sequence"/>
</dbReference>
<feature type="signal peptide" evidence="1">
    <location>
        <begin position="1"/>
        <end position="19"/>
    </location>
</feature>
<organism evidence="2 3">
    <name type="scientific">Pedobacter changchengzhani</name>
    <dbReference type="NCBI Taxonomy" id="2529274"/>
    <lineage>
        <taxon>Bacteria</taxon>
        <taxon>Pseudomonadati</taxon>
        <taxon>Bacteroidota</taxon>
        <taxon>Sphingobacteriia</taxon>
        <taxon>Sphingobacteriales</taxon>
        <taxon>Sphingobacteriaceae</taxon>
        <taxon>Pedobacter</taxon>
    </lineage>
</organism>
<sequence length="121" mass="13106">MKNLIFALFITVLSVSANAQTTAKKAIEGKKITNQIVDIACGECQFKISQKDAKGKVKKGCDLAVKIDGTAYFVDGKKIDDFGDAHDEHGFCNAVSKAEVTGEIVNNRFKATEIKLLPAKK</sequence>
<evidence type="ECO:0000313" key="2">
    <source>
        <dbReference type="EMBL" id="TDG37886.1"/>
    </source>
</evidence>
<evidence type="ECO:0000313" key="3">
    <source>
        <dbReference type="Proteomes" id="UP000295668"/>
    </source>
</evidence>
<dbReference type="Pfam" id="PF19897">
    <property type="entry name" value="DUF6370"/>
    <property type="match status" value="1"/>
</dbReference>
<proteinExistence type="predicted"/>
<feature type="chain" id="PRO_5020533306" description="Glutaminyl-tRNA synthetase" evidence="1">
    <location>
        <begin position="20"/>
        <end position="121"/>
    </location>
</feature>
<dbReference type="InterPro" id="IPR045950">
    <property type="entry name" value="DUF6370"/>
</dbReference>
<dbReference type="EMBL" id="SJCY01000001">
    <property type="protein sequence ID" value="TDG37886.1"/>
    <property type="molecule type" value="Genomic_DNA"/>
</dbReference>
<accession>A0A4R5MQE7</accession>
<reference evidence="2 3" key="1">
    <citation type="submission" date="2019-02" db="EMBL/GenBank/DDBJ databases">
        <title>Pedobacter sp. nov., a novel speices isolated from soil of pinguins habitat in Antarcitica.</title>
        <authorList>
            <person name="He R.-H."/>
        </authorList>
    </citation>
    <scope>NUCLEOTIDE SEQUENCE [LARGE SCALE GENOMIC DNA]</scope>
    <source>
        <strain evidence="2 3">E01020</strain>
    </source>
</reference>
<dbReference type="AlphaFoldDB" id="A0A4R5MQE7"/>
<comment type="caution">
    <text evidence="2">The sequence shown here is derived from an EMBL/GenBank/DDBJ whole genome shotgun (WGS) entry which is preliminary data.</text>
</comment>
<protein>
    <recommendedName>
        <fullName evidence="4">Glutaminyl-tRNA synthetase</fullName>
    </recommendedName>
</protein>
<keyword evidence="1" id="KW-0732">Signal</keyword>
<evidence type="ECO:0000256" key="1">
    <source>
        <dbReference type="SAM" id="SignalP"/>
    </source>
</evidence>
<keyword evidence="3" id="KW-1185">Reference proteome</keyword>